<protein>
    <submittedName>
        <fullName evidence="2">Uncharacterized protein</fullName>
    </submittedName>
</protein>
<keyword evidence="1" id="KW-0472">Membrane</keyword>
<dbReference type="Proteomes" id="UP000253490">
    <property type="component" value="Unassembled WGS sequence"/>
</dbReference>
<keyword evidence="1" id="KW-1133">Transmembrane helix</keyword>
<gene>
    <name evidence="2" type="ORF">DES36_11657</name>
</gene>
<dbReference type="EMBL" id="QNRX01000016">
    <property type="protein sequence ID" value="RBP60400.1"/>
    <property type="molecule type" value="Genomic_DNA"/>
</dbReference>
<evidence type="ECO:0000313" key="3">
    <source>
        <dbReference type="Proteomes" id="UP000253490"/>
    </source>
</evidence>
<keyword evidence="3" id="KW-1185">Reference proteome</keyword>
<feature type="transmembrane region" description="Helical" evidence="1">
    <location>
        <begin position="307"/>
        <end position="327"/>
    </location>
</feature>
<proteinExistence type="predicted"/>
<sequence length="393" mass="46128">MNKPFDWKNTSLKIDSRTSDGSVLIKALNKESIELRLDESIHVLENQFKHYILEDDFINNSRNLPLIIRKYSKKDYEDTIRIYDEELSGFKSLKVESSDKKIYEEIIKENIIDADIREFPISINTLEKVLDKDSRKSSLILDIFILISIANKSKFNAEDYSFEVGVDDKTYRATLNIDSESLNLFPIYDWIINNEEYKESYNVKLHVVRQVIINKQNMLDVKGLLEDSKLAYRRIISKKTNEYFEQLNQLKDDFLILSQNENSTLRTLNLTFFAWLGSLGLELFNIIKDYTGTDILQYVFFSTGAKKGIVVLVFIIALIALFVSYTIEMKSLEETYEVIKRIYKDKILFETENDDENKFEKIIKKPKIGILHIVIFSLIFGILLLRFLKTFPW</sequence>
<dbReference type="AlphaFoldDB" id="A0A366I0D3"/>
<feature type="transmembrane region" description="Helical" evidence="1">
    <location>
        <begin position="368"/>
        <end position="388"/>
    </location>
</feature>
<comment type="caution">
    <text evidence="2">The sequence shown here is derived from an EMBL/GenBank/DDBJ whole genome shotgun (WGS) entry which is preliminary data.</text>
</comment>
<name>A0A366I0D3_9FIRM</name>
<keyword evidence="1" id="KW-0812">Transmembrane</keyword>
<evidence type="ECO:0000313" key="2">
    <source>
        <dbReference type="EMBL" id="RBP60400.1"/>
    </source>
</evidence>
<feature type="transmembrane region" description="Helical" evidence="1">
    <location>
        <begin position="268"/>
        <end position="287"/>
    </location>
</feature>
<accession>A0A366I0D3</accession>
<organism evidence="2 3">
    <name type="scientific">Alkalibaculum bacchi</name>
    <dbReference type="NCBI Taxonomy" id="645887"/>
    <lineage>
        <taxon>Bacteria</taxon>
        <taxon>Bacillati</taxon>
        <taxon>Bacillota</taxon>
        <taxon>Clostridia</taxon>
        <taxon>Eubacteriales</taxon>
        <taxon>Eubacteriaceae</taxon>
        <taxon>Alkalibaculum</taxon>
    </lineage>
</organism>
<evidence type="ECO:0000256" key="1">
    <source>
        <dbReference type="SAM" id="Phobius"/>
    </source>
</evidence>
<reference evidence="2 3" key="1">
    <citation type="submission" date="2018-06" db="EMBL/GenBank/DDBJ databases">
        <title>Genomic Encyclopedia of Type Strains, Phase IV (KMG-IV): sequencing the most valuable type-strain genomes for metagenomic binning, comparative biology and taxonomic classification.</title>
        <authorList>
            <person name="Goeker M."/>
        </authorList>
    </citation>
    <scope>NUCLEOTIDE SEQUENCE [LARGE SCALE GENOMIC DNA]</scope>
    <source>
        <strain evidence="2 3">DSM 22112</strain>
    </source>
</reference>
<dbReference type="RefSeq" id="WP_113921360.1">
    <property type="nucleotide sequence ID" value="NZ_QNRX01000016.1"/>
</dbReference>
<dbReference type="OrthoDB" id="9807331at2"/>